<protein>
    <submittedName>
        <fullName evidence="1">Uncharacterized protein</fullName>
    </submittedName>
</protein>
<evidence type="ECO:0000313" key="1">
    <source>
        <dbReference type="EMBL" id="KAG5383945.1"/>
    </source>
</evidence>
<gene>
    <name evidence="1" type="primary">A09g506540.1_BraROA</name>
    <name evidence="1" type="ORF">IGI04_035415</name>
</gene>
<reference evidence="1 2" key="1">
    <citation type="submission" date="2021-03" db="EMBL/GenBank/DDBJ databases">
        <authorList>
            <person name="King G.J."/>
            <person name="Bancroft I."/>
            <person name="Baten A."/>
            <person name="Bloomfield J."/>
            <person name="Borpatragohain P."/>
            <person name="He Z."/>
            <person name="Irish N."/>
            <person name="Irwin J."/>
            <person name="Liu K."/>
            <person name="Mauleon R.P."/>
            <person name="Moore J."/>
            <person name="Morris R."/>
            <person name="Ostergaard L."/>
            <person name="Wang B."/>
            <person name="Wells R."/>
        </authorList>
    </citation>
    <scope>NUCLEOTIDE SEQUENCE [LARGE SCALE GENOMIC DNA]</scope>
    <source>
        <strain evidence="1">R-o-18</strain>
        <tissue evidence="1">Leaf</tissue>
    </source>
</reference>
<dbReference type="EMBL" id="JADBGQ010000008">
    <property type="protein sequence ID" value="KAG5383945.1"/>
    <property type="molecule type" value="Genomic_DNA"/>
</dbReference>
<comment type="caution">
    <text evidence="1">The sequence shown here is derived from an EMBL/GenBank/DDBJ whole genome shotgun (WGS) entry which is preliminary data.</text>
</comment>
<sequence>MGQVMQEELVTWLSGLARLLLSHATVVRFSCGSKYCEAEDPSLVSESMLGYITHPSAETVWSEFSDNFNPFFGRLVFRGASGSSGKPKLPGSGSRLNLAYLFAASTWCGFGRASG</sequence>
<proteinExistence type="predicted"/>
<dbReference type="Proteomes" id="UP000823674">
    <property type="component" value="Chromosome A09"/>
</dbReference>
<accession>A0ABQ7LDF2</accession>
<organism evidence="1 2">
    <name type="scientific">Brassica rapa subsp. trilocularis</name>
    <dbReference type="NCBI Taxonomy" id="1813537"/>
    <lineage>
        <taxon>Eukaryota</taxon>
        <taxon>Viridiplantae</taxon>
        <taxon>Streptophyta</taxon>
        <taxon>Embryophyta</taxon>
        <taxon>Tracheophyta</taxon>
        <taxon>Spermatophyta</taxon>
        <taxon>Magnoliopsida</taxon>
        <taxon>eudicotyledons</taxon>
        <taxon>Gunneridae</taxon>
        <taxon>Pentapetalae</taxon>
        <taxon>rosids</taxon>
        <taxon>malvids</taxon>
        <taxon>Brassicales</taxon>
        <taxon>Brassicaceae</taxon>
        <taxon>Brassiceae</taxon>
        <taxon>Brassica</taxon>
    </lineage>
</organism>
<evidence type="ECO:0000313" key="2">
    <source>
        <dbReference type="Proteomes" id="UP000823674"/>
    </source>
</evidence>
<keyword evidence="2" id="KW-1185">Reference proteome</keyword>
<name>A0ABQ7LDF2_BRACM</name>